<dbReference type="InterPro" id="IPR036388">
    <property type="entry name" value="WH-like_DNA-bd_sf"/>
</dbReference>
<evidence type="ECO:0000256" key="2">
    <source>
        <dbReference type="ARBA" id="ARBA00023125"/>
    </source>
</evidence>
<organism evidence="6 7">
    <name type="scientific">Artemisia annua</name>
    <name type="common">Sweet wormwood</name>
    <dbReference type="NCBI Taxonomy" id="35608"/>
    <lineage>
        <taxon>Eukaryota</taxon>
        <taxon>Viridiplantae</taxon>
        <taxon>Streptophyta</taxon>
        <taxon>Embryophyta</taxon>
        <taxon>Tracheophyta</taxon>
        <taxon>Spermatophyta</taxon>
        <taxon>Magnoliopsida</taxon>
        <taxon>eudicotyledons</taxon>
        <taxon>Gunneridae</taxon>
        <taxon>Pentapetalae</taxon>
        <taxon>asterids</taxon>
        <taxon>campanulids</taxon>
        <taxon>Asterales</taxon>
        <taxon>Asteraceae</taxon>
        <taxon>Asteroideae</taxon>
        <taxon>Anthemideae</taxon>
        <taxon>Artemisiinae</taxon>
        <taxon>Artemisia</taxon>
    </lineage>
</organism>
<keyword evidence="3" id="KW-0539">Nucleus</keyword>
<dbReference type="Proteomes" id="UP000245207">
    <property type="component" value="Unassembled WGS sequence"/>
</dbReference>
<dbReference type="InterPro" id="IPR036390">
    <property type="entry name" value="WH_DNA-bd_sf"/>
</dbReference>
<feature type="domain" description="PB1" evidence="5">
    <location>
        <begin position="141"/>
        <end position="214"/>
    </location>
</feature>
<dbReference type="PANTHER" id="PTHR11467">
    <property type="entry name" value="HISTONE H1"/>
    <property type="match status" value="1"/>
</dbReference>
<evidence type="ECO:0000259" key="4">
    <source>
        <dbReference type="PROSITE" id="PS51504"/>
    </source>
</evidence>
<reference evidence="6 7" key="1">
    <citation type="journal article" date="2018" name="Mol. Plant">
        <title>The genome of Artemisia annua provides insight into the evolution of Asteraceae family and artemisinin biosynthesis.</title>
        <authorList>
            <person name="Shen Q."/>
            <person name="Zhang L."/>
            <person name="Liao Z."/>
            <person name="Wang S."/>
            <person name="Yan T."/>
            <person name="Shi P."/>
            <person name="Liu M."/>
            <person name="Fu X."/>
            <person name="Pan Q."/>
            <person name="Wang Y."/>
            <person name="Lv Z."/>
            <person name="Lu X."/>
            <person name="Zhang F."/>
            <person name="Jiang W."/>
            <person name="Ma Y."/>
            <person name="Chen M."/>
            <person name="Hao X."/>
            <person name="Li L."/>
            <person name="Tang Y."/>
            <person name="Lv G."/>
            <person name="Zhou Y."/>
            <person name="Sun X."/>
            <person name="Brodelius P.E."/>
            <person name="Rose J.K.C."/>
            <person name="Tang K."/>
        </authorList>
    </citation>
    <scope>NUCLEOTIDE SEQUENCE [LARGE SCALE GENOMIC DNA]</scope>
    <source>
        <strain evidence="7">cv. Huhao1</strain>
        <tissue evidence="6">Leaf</tissue>
    </source>
</reference>
<dbReference type="SMART" id="SM00526">
    <property type="entry name" value="H15"/>
    <property type="match status" value="1"/>
</dbReference>
<dbReference type="SUPFAM" id="SSF54277">
    <property type="entry name" value="CAD &amp; PB1 domains"/>
    <property type="match status" value="1"/>
</dbReference>
<accession>A0A2U1MLT1</accession>
<gene>
    <name evidence="6" type="ORF">CTI12_AA366340</name>
</gene>
<dbReference type="GO" id="GO:0031492">
    <property type="term" value="F:nucleosomal DNA binding"/>
    <property type="evidence" value="ECO:0007669"/>
    <property type="project" value="TreeGrafter"/>
</dbReference>
<comment type="subcellular location">
    <subcellularLocation>
        <location evidence="1">Nucleus</location>
    </subcellularLocation>
</comment>
<feature type="domain" description="H15" evidence="4">
    <location>
        <begin position="12"/>
        <end position="81"/>
    </location>
</feature>
<dbReference type="Gene3D" id="1.10.10.10">
    <property type="entry name" value="Winged helix-like DNA-binding domain superfamily/Winged helix DNA-binding domain"/>
    <property type="match status" value="1"/>
</dbReference>
<dbReference type="InterPro" id="IPR005818">
    <property type="entry name" value="Histone_H1/H5_H15"/>
</dbReference>
<dbReference type="Pfam" id="PF00564">
    <property type="entry name" value="PB1"/>
    <property type="match status" value="1"/>
</dbReference>
<evidence type="ECO:0000256" key="1">
    <source>
        <dbReference type="ARBA" id="ARBA00004123"/>
    </source>
</evidence>
<keyword evidence="2" id="KW-0238">DNA-binding</keyword>
<dbReference type="Pfam" id="PF00538">
    <property type="entry name" value="Linker_histone"/>
    <property type="match status" value="1"/>
</dbReference>
<evidence type="ECO:0000313" key="6">
    <source>
        <dbReference type="EMBL" id="PWA62176.1"/>
    </source>
</evidence>
<dbReference type="STRING" id="35608.A0A2U1MLT1"/>
<dbReference type="PROSITE" id="PS51745">
    <property type="entry name" value="PB1"/>
    <property type="match status" value="1"/>
</dbReference>
<dbReference type="PROSITE" id="PS51504">
    <property type="entry name" value="H15"/>
    <property type="match status" value="1"/>
</dbReference>
<name>A0A2U1MLT1_ARTAN</name>
<dbReference type="GO" id="GO:0003690">
    <property type="term" value="F:double-stranded DNA binding"/>
    <property type="evidence" value="ECO:0007669"/>
    <property type="project" value="TreeGrafter"/>
</dbReference>
<dbReference type="GO" id="GO:0030261">
    <property type="term" value="P:chromosome condensation"/>
    <property type="evidence" value="ECO:0007669"/>
    <property type="project" value="TreeGrafter"/>
</dbReference>
<dbReference type="SUPFAM" id="SSF46785">
    <property type="entry name" value="Winged helix' DNA-binding domain"/>
    <property type="match status" value="1"/>
</dbReference>
<protein>
    <submittedName>
        <fullName evidence="6">Histone H1</fullName>
    </submittedName>
</protein>
<evidence type="ECO:0000259" key="5">
    <source>
        <dbReference type="PROSITE" id="PS51745"/>
    </source>
</evidence>
<dbReference type="AlphaFoldDB" id="A0A2U1MLT1"/>
<dbReference type="GO" id="GO:0005634">
    <property type="term" value="C:nucleus"/>
    <property type="evidence" value="ECO:0007669"/>
    <property type="project" value="UniProtKB-SubCell"/>
</dbReference>
<dbReference type="GO" id="GO:0045910">
    <property type="term" value="P:negative regulation of DNA recombination"/>
    <property type="evidence" value="ECO:0007669"/>
    <property type="project" value="TreeGrafter"/>
</dbReference>
<dbReference type="EMBL" id="PKPP01004927">
    <property type="protein sequence ID" value="PWA62176.1"/>
    <property type="molecule type" value="Genomic_DNA"/>
</dbReference>
<keyword evidence="7" id="KW-1185">Reference proteome</keyword>
<dbReference type="GO" id="GO:0000786">
    <property type="term" value="C:nucleosome"/>
    <property type="evidence" value="ECO:0007669"/>
    <property type="project" value="InterPro"/>
</dbReference>
<dbReference type="InterPro" id="IPR000270">
    <property type="entry name" value="PB1_dom"/>
</dbReference>
<dbReference type="SMART" id="SM00666">
    <property type="entry name" value="PB1"/>
    <property type="match status" value="1"/>
</dbReference>
<evidence type="ECO:0000313" key="7">
    <source>
        <dbReference type="Proteomes" id="UP000245207"/>
    </source>
</evidence>
<evidence type="ECO:0000256" key="3">
    <source>
        <dbReference type="ARBA" id="ARBA00023242"/>
    </source>
</evidence>
<dbReference type="Gene3D" id="3.10.20.90">
    <property type="entry name" value="Phosphatidylinositol 3-kinase Catalytic Subunit, Chain A, domain 1"/>
    <property type="match status" value="1"/>
</dbReference>
<dbReference type="OrthoDB" id="1110759at2759"/>
<sequence length="227" mass="25432">MSTKETIVAARKHPPYLEMISDAIVMLKERNGSSQYAIGKFIQDKYKDLPVNFKKMLLNQLKKLVASGKLVKVKVSYKLSSAAKTVAAAKLKKGAALAKKKPKFSNHGKHSCVRIRHQQVQTNLPHELAQPETTNRNSVTLLTIKATYKENMVRFSFELSDGFVKLEEEIATRFQLKLGSFSLKYEDQDGDMILIACDSSLSVSADDFRLPDGRQTAIRLVVCLLVN</sequence>
<dbReference type="GO" id="GO:0006334">
    <property type="term" value="P:nucleosome assembly"/>
    <property type="evidence" value="ECO:0007669"/>
    <property type="project" value="InterPro"/>
</dbReference>
<dbReference type="InterPro" id="IPR053793">
    <property type="entry name" value="PB1-like"/>
</dbReference>
<comment type="caution">
    <text evidence="6">The sequence shown here is derived from an EMBL/GenBank/DDBJ whole genome shotgun (WGS) entry which is preliminary data.</text>
</comment>
<dbReference type="CDD" id="cd00073">
    <property type="entry name" value="H15"/>
    <property type="match status" value="1"/>
</dbReference>
<proteinExistence type="predicted"/>
<dbReference type="PANTHER" id="PTHR11467:SF131">
    <property type="entry name" value="HISTONE H1"/>
    <property type="match status" value="1"/>
</dbReference>